<dbReference type="EMBL" id="AF337175">
    <property type="protein sequence ID" value="AAK11655.1"/>
    <property type="molecule type" value="Genomic_RNA"/>
</dbReference>
<protein>
    <submittedName>
        <fullName evidence="2">Putative coat protein</fullName>
    </submittedName>
</protein>
<dbReference type="Pfam" id="PF05518">
    <property type="entry name" value="Totivirus_coat"/>
    <property type="match status" value="1"/>
</dbReference>
<dbReference type="GO" id="GO:0019028">
    <property type="term" value="C:viral capsid"/>
    <property type="evidence" value="ECO:0007669"/>
    <property type="project" value="UniProtKB-KW"/>
</dbReference>
<evidence type="ECO:0000313" key="3">
    <source>
        <dbReference type="Proteomes" id="UP000201597"/>
    </source>
</evidence>
<evidence type="ECO:0000256" key="1">
    <source>
        <dbReference type="SAM" id="MobiDB-lite"/>
    </source>
</evidence>
<name>Q99AT4_9VIRU</name>
<dbReference type="KEGG" id="vg:944481"/>
<dbReference type="RefSeq" id="NP_624331.1">
    <property type="nucleotide sequence ID" value="NC_003876.1"/>
</dbReference>
<feature type="region of interest" description="Disordered" evidence="1">
    <location>
        <begin position="646"/>
        <end position="686"/>
    </location>
</feature>
<dbReference type="GeneID" id="944481"/>
<keyword evidence="2" id="KW-0946">Virion</keyword>
<feature type="region of interest" description="Disordered" evidence="1">
    <location>
        <begin position="715"/>
        <end position="776"/>
    </location>
</feature>
<reference evidence="2 3" key="1">
    <citation type="journal article" date="2003" name="Arch. Virol.">
        <title>Two unrelated double-stranded RNA molecule patterns in Gremmeniella abietina type A code for putative viruses of the families Totiviridae and Partitiviridae.</title>
        <authorList>
            <person name="Tuomivirta T.T."/>
            <person name="Hantula J."/>
        </authorList>
    </citation>
    <scope>NUCLEOTIDE SEQUENCE [LARGE SCALE GENOMIC DNA]</scope>
</reference>
<dbReference type="OrthoDB" id="2774at10239"/>
<dbReference type="Proteomes" id="UP000201597">
    <property type="component" value="Segment"/>
</dbReference>
<feature type="compositionally biased region" description="Low complexity" evidence="1">
    <location>
        <begin position="729"/>
        <end position="738"/>
    </location>
</feature>
<feature type="compositionally biased region" description="Pro residues" evidence="1">
    <location>
        <begin position="739"/>
        <end position="748"/>
    </location>
</feature>
<accession>Q99AT4</accession>
<dbReference type="InterPro" id="IPR008871">
    <property type="entry name" value="Totivirus_coat"/>
</dbReference>
<organism evidence="2 3">
    <name type="scientific">Gremmeniella abietina RNA virus L1</name>
    <dbReference type="NCBI Taxonomy" id="152217"/>
    <lineage>
        <taxon>Viruses</taxon>
        <taxon>Riboviria</taxon>
        <taxon>Orthornavirae</taxon>
        <taxon>Duplornaviricota</taxon>
        <taxon>Chrymotiviricetes</taxon>
        <taxon>Ghabrivirales</taxon>
        <taxon>Alphatotivirineae</taxon>
        <taxon>Pseudototiviridae</taxon>
        <taxon>Victorivirus</taxon>
        <taxon>Victorivirus shichi</taxon>
    </lineage>
</organism>
<keyword evidence="3" id="KW-1185">Reference proteome</keyword>
<keyword evidence="2" id="KW-0167">Capsid protein</keyword>
<proteinExistence type="predicted"/>
<sequence>MANAYETNFQTANASPLTGTLADPVGGTIQADHYRRYRAGVFMSVPDMGHVSNVGRSIFYEVGRHHGRARDLLAAPHAEAIPIDCSVDINAAEAANFEGMARRFSNFSPQWVKMDLAGMVERLAKGVTAAGVFGGIDTGTLRGGQAIRVTALGTLDSPQTASINSVFIPRTVDTVGNDHVFAVLVSAANGEGAAVTTDVVRLDANTNQPMIPAVAGASFATACVEALRILGANMEASGAGDVFAYAVTRGVHAGVSVVAHTDEGGWFRNVLRHDRFRVPYGGINQGLRQYPALPALASTSPSSIAAWADAIALKTAAAVAHCDPLVPGEGGWYPSVFTAGQNGTSAPGSSESAEVGDQEARSIGRQIASDIGRFAPAYCRALGTLFGLHTSSGVAESHLSTVAMRALTQDVNTDRHLRHETVAPYFWIEPTSLIAVNAFGTPAEAEGYGSKVTPGDTRSEPCFERFRLLQKGSTANHMTVAFKMRTARTSALVSAYAAAPAPLADLKLYQFDESSVVLPGDQLPTQGDVAHKHAAADPLSSYLWKRGQSCFPAPAEFINTNSNYGAKVRLVTWDDDFNASLSDLPNDEEMATGVVTFRVTVPTGLASAGSNAENREAKRARTRGAIALAQAVLRARATGLAVSPSMEISDVPPTFDTPPLLPAPTYSDTQSASGPRDPGPVPVLAVGGGLDVGRVARGAPLPPTAHHMPQRAPRIAGAVVPPGGPVAGPPAATGGPAAPNVPPPPPAGPLDSQDPLPAPPAHLPAEATAAEAVPAQ</sequence>
<evidence type="ECO:0000313" key="2">
    <source>
        <dbReference type="EMBL" id="AAK11655.1"/>
    </source>
</evidence>
<feature type="compositionally biased region" description="Low complexity" evidence="1">
    <location>
        <begin position="763"/>
        <end position="776"/>
    </location>
</feature>